<dbReference type="OrthoDB" id="5835829at2759"/>
<dbReference type="PANTHER" id="PTHR11926">
    <property type="entry name" value="GLUCOSYL/GLUCURONOSYL TRANSFERASES"/>
    <property type="match status" value="1"/>
</dbReference>
<evidence type="ECO:0000256" key="4">
    <source>
        <dbReference type="ARBA" id="ARBA00022679"/>
    </source>
</evidence>
<dbReference type="FunFam" id="3.40.50.2000:FF:000101">
    <property type="entry name" value="Glycosyltransferase"/>
    <property type="match status" value="1"/>
</dbReference>
<comment type="caution">
    <text evidence="8">The sequence shown here is derived from an EMBL/GenBank/DDBJ whole genome shotgun (WGS) entry which is preliminary data.</text>
</comment>
<dbReference type="GO" id="GO:0080043">
    <property type="term" value="F:quercetin 3-O-glucosyltransferase activity"/>
    <property type="evidence" value="ECO:0007669"/>
    <property type="project" value="TreeGrafter"/>
</dbReference>
<dbReference type="SUPFAM" id="SSF53756">
    <property type="entry name" value="UDP-Glycosyltransferase/glycogen phosphorylase"/>
    <property type="match status" value="1"/>
</dbReference>
<evidence type="ECO:0000313" key="8">
    <source>
        <dbReference type="EMBL" id="KAJ6692458.1"/>
    </source>
</evidence>
<comment type="similarity">
    <text evidence="2 6">Belongs to the UDP-glycosyltransferase family.</text>
</comment>
<evidence type="ECO:0000256" key="2">
    <source>
        <dbReference type="ARBA" id="ARBA00009995"/>
    </source>
</evidence>
<keyword evidence="3 6" id="KW-0328">Glycosyltransferase</keyword>
<organism evidence="8 9">
    <name type="scientific">Salix purpurea</name>
    <name type="common">Purple osier willow</name>
    <dbReference type="NCBI Taxonomy" id="77065"/>
    <lineage>
        <taxon>Eukaryota</taxon>
        <taxon>Viridiplantae</taxon>
        <taxon>Streptophyta</taxon>
        <taxon>Embryophyta</taxon>
        <taxon>Tracheophyta</taxon>
        <taxon>Spermatophyta</taxon>
        <taxon>Magnoliopsida</taxon>
        <taxon>eudicotyledons</taxon>
        <taxon>Gunneridae</taxon>
        <taxon>Pentapetalae</taxon>
        <taxon>rosids</taxon>
        <taxon>fabids</taxon>
        <taxon>Malpighiales</taxon>
        <taxon>Salicaceae</taxon>
        <taxon>Saliceae</taxon>
        <taxon>Salix</taxon>
    </lineage>
</organism>
<protein>
    <recommendedName>
        <fullName evidence="7">Glycosyltransferase</fullName>
        <ecNumber evidence="7">2.4.1.-</ecNumber>
    </recommendedName>
</protein>
<dbReference type="Pfam" id="PF00201">
    <property type="entry name" value="UDPGT"/>
    <property type="match status" value="1"/>
</dbReference>
<sequence>MEILSENKEEEIHVLMVALSSQGHINPMLRLGKRLVNKGLHVTLATTEFTRRRMLKSSTINPTASSISISGVQVRFFSDGQNLDYDGKVNVDSYMENLANFGAISLSNLIKEHFPSNGHKKLSCIINNPFVSWVADVAISHGIPCAMVWIQPCSLFSIYYRFYNKLNSLPTLTDPEMSVELPGLPLLRAGDLPSYLLPSNPFGSLPKLLSDMFQNMKKYKWVLGNSFFGLERDAIESMADLCPISPHRSSKPDGAGQLPLGFLEETKDQGLVVSWSPQTKVLAHPAISCFITHCGWNSMLETISAGVPVIAYPQWTDQPTNAKLIADIFRNGLRLRANQDGIVSNEEVEKCIREIMDGPKSVELKSNARELRVAAREAVAGAGSSDKNIQLFVDEIIRSCGSIVKGSCNDTS</sequence>
<evidence type="ECO:0000256" key="3">
    <source>
        <dbReference type="ARBA" id="ARBA00022676"/>
    </source>
</evidence>
<dbReference type="CDD" id="cd03784">
    <property type="entry name" value="GT1_Gtf-like"/>
    <property type="match status" value="1"/>
</dbReference>
<dbReference type="GO" id="GO:0080044">
    <property type="term" value="F:quercetin 7-O-glucosyltransferase activity"/>
    <property type="evidence" value="ECO:0007669"/>
    <property type="project" value="TreeGrafter"/>
</dbReference>
<evidence type="ECO:0000256" key="1">
    <source>
        <dbReference type="ARBA" id="ARBA00004935"/>
    </source>
</evidence>
<dbReference type="Proteomes" id="UP001151532">
    <property type="component" value="Chromosome 9"/>
</dbReference>
<dbReference type="EC" id="2.4.1.-" evidence="7"/>
<accession>A0A9Q0PQC5</accession>
<evidence type="ECO:0000256" key="6">
    <source>
        <dbReference type="RuleBase" id="RU003718"/>
    </source>
</evidence>
<reference evidence="8" key="2">
    <citation type="journal article" date="2023" name="Int. J. Mol. Sci.">
        <title>De Novo Assembly and Annotation of 11 Diverse Shrub Willow (Salix) Genomes Reveals Novel Gene Organization in Sex-Linked Regions.</title>
        <authorList>
            <person name="Hyden B."/>
            <person name="Feng K."/>
            <person name="Yates T.B."/>
            <person name="Jawdy S."/>
            <person name="Cereghino C."/>
            <person name="Smart L.B."/>
            <person name="Muchero W."/>
        </authorList>
    </citation>
    <scope>NUCLEOTIDE SEQUENCE</scope>
    <source>
        <tissue evidence="8">Shoot tip</tissue>
    </source>
</reference>
<evidence type="ECO:0000313" key="9">
    <source>
        <dbReference type="Proteomes" id="UP001151532"/>
    </source>
</evidence>
<name>A0A9Q0PQC5_SALPP</name>
<dbReference type="PANTHER" id="PTHR11926:SF1441">
    <property type="entry name" value="GLYCOSYLTRANSFERASE"/>
    <property type="match status" value="1"/>
</dbReference>
<gene>
    <name evidence="8" type="ORF">OIU79_014246</name>
</gene>
<dbReference type="Gene3D" id="3.40.50.2000">
    <property type="entry name" value="Glycogen Phosphorylase B"/>
    <property type="match status" value="3"/>
</dbReference>
<dbReference type="FunFam" id="3.40.50.2000:FF:000431">
    <property type="entry name" value="UDP-glycosyltransferase 90A1"/>
    <property type="match status" value="1"/>
</dbReference>
<evidence type="ECO:0000256" key="7">
    <source>
        <dbReference type="RuleBase" id="RU362057"/>
    </source>
</evidence>
<keyword evidence="4 6" id="KW-0808">Transferase</keyword>
<dbReference type="PROSITE" id="PS00375">
    <property type="entry name" value="UDPGT"/>
    <property type="match status" value="1"/>
</dbReference>
<proteinExistence type="inferred from homology"/>
<dbReference type="AlphaFoldDB" id="A0A9Q0PQC5"/>
<reference evidence="8" key="1">
    <citation type="submission" date="2022-11" db="EMBL/GenBank/DDBJ databases">
        <authorList>
            <person name="Hyden B.L."/>
            <person name="Feng K."/>
            <person name="Yates T."/>
            <person name="Jawdy S."/>
            <person name="Smart L.B."/>
            <person name="Muchero W."/>
        </authorList>
    </citation>
    <scope>NUCLEOTIDE SEQUENCE</scope>
    <source>
        <tissue evidence="8">Shoot tip</tissue>
    </source>
</reference>
<dbReference type="InterPro" id="IPR002213">
    <property type="entry name" value="UDP_glucos_trans"/>
</dbReference>
<dbReference type="GO" id="GO:0047213">
    <property type="term" value="F:anthocyanidin 3-O-glucosyltransferase activity"/>
    <property type="evidence" value="ECO:0007669"/>
    <property type="project" value="UniProtKB-EC"/>
</dbReference>
<comment type="pathway">
    <text evidence="1">Pigment biosynthesis; anthocyanin biosynthesis.</text>
</comment>
<dbReference type="EMBL" id="JAPFFK010000018">
    <property type="protein sequence ID" value="KAJ6692458.1"/>
    <property type="molecule type" value="Genomic_DNA"/>
</dbReference>
<comment type="catalytic activity">
    <reaction evidence="5">
        <text>an anthocyanidin + UDP-alpha-D-glucose + H(+) = an anthocyanidin 3-O-beta-D-glucoside + UDP</text>
        <dbReference type="Rhea" id="RHEA:20093"/>
        <dbReference type="ChEBI" id="CHEBI:15378"/>
        <dbReference type="ChEBI" id="CHEBI:16307"/>
        <dbReference type="ChEBI" id="CHEBI:58223"/>
        <dbReference type="ChEBI" id="CHEBI:58885"/>
        <dbReference type="ChEBI" id="CHEBI:143576"/>
        <dbReference type="EC" id="2.4.1.115"/>
    </reaction>
</comment>
<keyword evidence="9" id="KW-1185">Reference proteome</keyword>
<evidence type="ECO:0000256" key="5">
    <source>
        <dbReference type="ARBA" id="ARBA00047606"/>
    </source>
</evidence>
<dbReference type="InterPro" id="IPR035595">
    <property type="entry name" value="UDP_glycos_trans_CS"/>
</dbReference>